<protein>
    <submittedName>
        <fullName evidence="3">Hydrolase</fullName>
    </submittedName>
</protein>
<dbReference type="InterPro" id="IPR029058">
    <property type="entry name" value="AB_hydrolase_fold"/>
</dbReference>
<feature type="chain" id="PRO_5004082889" evidence="1">
    <location>
        <begin position="23"/>
        <end position="299"/>
    </location>
</feature>
<evidence type="ECO:0000313" key="3">
    <source>
        <dbReference type="EMBL" id="EMR13315.1"/>
    </source>
</evidence>
<proteinExistence type="predicted"/>
<comment type="caution">
    <text evidence="3">The sequence shown here is derived from an EMBL/GenBank/DDBJ whole genome shotgun (WGS) entry which is preliminary data.</text>
</comment>
<dbReference type="STRING" id="1286106.MPL1_05489"/>
<keyword evidence="1" id="KW-0732">Signal</keyword>
<dbReference type="PANTHER" id="PTHR43798">
    <property type="entry name" value="MONOACYLGLYCEROL LIPASE"/>
    <property type="match status" value="1"/>
</dbReference>
<dbReference type="OrthoDB" id="7185741at2"/>
<dbReference type="PATRIC" id="fig|1286106.3.peg.1101"/>
<dbReference type="AlphaFoldDB" id="M7PHG3"/>
<dbReference type="InterPro" id="IPR050266">
    <property type="entry name" value="AB_hydrolase_sf"/>
</dbReference>
<gene>
    <name evidence="3" type="ORF">MPL1_05489</name>
</gene>
<keyword evidence="4" id="KW-1185">Reference proteome</keyword>
<dbReference type="SUPFAM" id="SSF53474">
    <property type="entry name" value="alpha/beta-Hydrolases"/>
    <property type="match status" value="1"/>
</dbReference>
<reference evidence="3 4" key="1">
    <citation type="journal article" date="2013" name="Genome Announc.">
        <title>Draft Genome Sequence of Methylophaga lonarensis MPLT, a Haloalkaliphilic (Non-Methane-Utilizing) Methylotroph.</title>
        <authorList>
            <person name="Shetty S.A."/>
            <person name="Marathe N.P."/>
            <person name="Munot H."/>
            <person name="Antony C.P."/>
            <person name="Dhotre D.P."/>
            <person name="Murrell J.C."/>
            <person name="Shouche Y.S."/>
        </authorList>
    </citation>
    <scope>NUCLEOTIDE SEQUENCE [LARGE SCALE GENOMIC DNA]</scope>
    <source>
        <strain evidence="3 4">MPL</strain>
    </source>
</reference>
<dbReference type="eggNOG" id="COG0596">
    <property type="taxonomic scope" value="Bacteria"/>
</dbReference>
<dbReference type="Proteomes" id="UP000012019">
    <property type="component" value="Unassembled WGS sequence"/>
</dbReference>
<feature type="signal peptide" evidence="1">
    <location>
        <begin position="1"/>
        <end position="22"/>
    </location>
</feature>
<accession>M7PHG3</accession>
<dbReference type="InterPro" id="IPR000073">
    <property type="entry name" value="AB_hydrolase_1"/>
</dbReference>
<evidence type="ECO:0000259" key="2">
    <source>
        <dbReference type="Pfam" id="PF12697"/>
    </source>
</evidence>
<dbReference type="EMBL" id="APHR01000027">
    <property type="protein sequence ID" value="EMR13315.1"/>
    <property type="molecule type" value="Genomic_DNA"/>
</dbReference>
<dbReference type="GO" id="GO:0016787">
    <property type="term" value="F:hydrolase activity"/>
    <property type="evidence" value="ECO:0007669"/>
    <property type="project" value="UniProtKB-KW"/>
</dbReference>
<name>M7PHG3_9GAMM</name>
<keyword evidence="3" id="KW-0378">Hydrolase</keyword>
<feature type="domain" description="AB hydrolase-1" evidence="2">
    <location>
        <begin position="55"/>
        <end position="282"/>
    </location>
</feature>
<evidence type="ECO:0000313" key="4">
    <source>
        <dbReference type="Proteomes" id="UP000012019"/>
    </source>
</evidence>
<dbReference type="Gene3D" id="3.40.50.1820">
    <property type="entry name" value="alpha/beta hydrolase"/>
    <property type="match status" value="1"/>
</dbReference>
<dbReference type="RefSeq" id="WP_009726103.1">
    <property type="nucleotide sequence ID" value="NZ_APHR01000027.1"/>
</dbReference>
<dbReference type="Pfam" id="PF12697">
    <property type="entry name" value="Abhydrolase_6"/>
    <property type="match status" value="1"/>
</dbReference>
<sequence length="299" mass="32914">MSFSINSVFFALAVSLSGSAFAFPPMPGERHDVGGYKLHIHCKGEGAPTVIIDVGLGDDSTDWLPVQVAAASTSKVCVFDRPGYGWSDFGPRPRDSSRIVSELEVLLKNADIPPPYVMVGHSFGGYNVRLFAANNPDDIAGMILVDSSHERQHEQLEIKLPQNPGRGSNVLILQKSSEIDYHADKHVMLRERAYRASVAEITAMHQSATQVQQNAVIPSIPLIVISRGRSDWMGNEAAAQREKIWTRLQQDLTRLSPLSRHIFAHKSGHAIPQQQPEIIVDAISQVIELARIRETSAVQ</sequence>
<organism evidence="3 4">
    <name type="scientific">Methylophaga lonarensis MPL</name>
    <dbReference type="NCBI Taxonomy" id="1286106"/>
    <lineage>
        <taxon>Bacteria</taxon>
        <taxon>Pseudomonadati</taxon>
        <taxon>Pseudomonadota</taxon>
        <taxon>Gammaproteobacteria</taxon>
        <taxon>Thiotrichales</taxon>
        <taxon>Piscirickettsiaceae</taxon>
        <taxon>Methylophaga</taxon>
    </lineage>
</organism>
<evidence type="ECO:0000256" key="1">
    <source>
        <dbReference type="SAM" id="SignalP"/>
    </source>
</evidence>
<dbReference type="PRINTS" id="PR00111">
    <property type="entry name" value="ABHYDROLASE"/>
</dbReference>